<gene>
    <name evidence="3" type="ORF">Hypma_015433</name>
</gene>
<dbReference type="PANTHER" id="PTHR45924">
    <property type="entry name" value="FI17866P1"/>
    <property type="match status" value="1"/>
</dbReference>
<dbReference type="Proteomes" id="UP000076154">
    <property type="component" value="Unassembled WGS sequence"/>
</dbReference>
<feature type="domain" description="DH" evidence="2">
    <location>
        <begin position="32"/>
        <end position="226"/>
    </location>
</feature>
<keyword evidence="4" id="KW-1185">Reference proteome</keyword>
<protein>
    <recommendedName>
        <fullName evidence="2">DH domain-containing protein</fullName>
    </recommendedName>
</protein>
<dbReference type="InterPro" id="IPR035899">
    <property type="entry name" value="DBL_dom_sf"/>
</dbReference>
<dbReference type="InterPro" id="IPR000219">
    <property type="entry name" value="DH_dom"/>
</dbReference>
<feature type="region of interest" description="Disordered" evidence="1">
    <location>
        <begin position="264"/>
        <end position="326"/>
    </location>
</feature>
<dbReference type="STRING" id="39966.A0A369KDY9"/>
<feature type="compositionally biased region" description="Polar residues" evidence="1">
    <location>
        <begin position="702"/>
        <end position="719"/>
    </location>
</feature>
<accession>A0A369KDY9</accession>
<feature type="compositionally biased region" description="Low complexity" evidence="1">
    <location>
        <begin position="738"/>
        <end position="767"/>
    </location>
</feature>
<feature type="compositionally biased region" description="Polar residues" evidence="1">
    <location>
        <begin position="19"/>
        <end position="28"/>
    </location>
</feature>
<feature type="compositionally biased region" description="Polar residues" evidence="1">
    <location>
        <begin position="503"/>
        <end position="537"/>
    </location>
</feature>
<name>A0A369KDY9_HYPMA</name>
<feature type="compositionally biased region" description="Low complexity" evidence="1">
    <location>
        <begin position="280"/>
        <end position="294"/>
    </location>
</feature>
<evidence type="ECO:0000313" key="4">
    <source>
        <dbReference type="Proteomes" id="UP000076154"/>
    </source>
</evidence>
<dbReference type="Gene3D" id="1.20.900.10">
    <property type="entry name" value="Dbl homology (DH) domain"/>
    <property type="match status" value="1"/>
</dbReference>
<proteinExistence type="predicted"/>
<evidence type="ECO:0000259" key="2">
    <source>
        <dbReference type="PROSITE" id="PS50010"/>
    </source>
</evidence>
<dbReference type="PANTHER" id="PTHR45924:SF2">
    <property type="entry name" value="FI17866P1"/>
    <property type="match status" value="1"/>
</dbReference>
<feature type="compositionally biased region" description="Basic and acidic residues" evidence="1">
    <location>
        <begin position="1"/>
        <end position="10"/>
    </location>
</feature>
<dbReference type="OrthoDB" id="6244550at2759"/>
<dbReference type="PROSITE" id="PS50010">
    <property type="entry name" value="DH_2"/>
    <property type="match status" value="1"/>
</dbReference>
<feature type="compositionally biased region" description="Polar residues" evidence="1">
    <location>
        <begin position="264"/>
        <end position="273"/>
    </location>
</feature>
<comment type="caution">
    <text evidence="3">The sequence shown here is derived from an EMBL/GenBank/DDBJ whole genome shotgun (WGS) entry which is preliminary data.</text>
</comment>
<evidence type="ECO:0000313" key="3">
    <source>
        <dbReference type="EMBL" id="RDB29146.1"/>
    </source>
</evidence>
<dbReference type="AlphaFoldDB" id="A0A369KDY9"/>
<dbReference type="GO" id="GO:0031267">
    <property type="term" value="F:small GTPase binding"/>
    <property type="evidence" value="ECO:0007669"/>
    <property type="project" value="TreeGrafter"/>
</dbReference>
<dbReference type="Pfam" id="PF00621">
    <property type="entry name" value="RhoGEF"/>
    <property type="match status" value="1"/>
</dbReference>
<dbReference type="GO" id="GO:0005085">
    <property type="term" value="F:guanyl-nucleotide exchange factor activity"/>
    <property type="evidence" value="ECO:0007669"/>
    <property type="project" value="InterPro"/>
</dbReference>
<sequence length="907" mass="98521">MTTLDTDNKPLPDPAADSLPNTPLSPSFDSKKKSNPLNDLVDSEKAYVDQLTGIIRKVAAAWSRSNLPPPDLDAMFRSIEAVYKANRALHSKLKDIAANPSSPKALGDLLMRWIDDLNTPYTTYCTKYRCGFDTWEPVQSNPKLANILSTFSAANPPPSSAAASNSTSPPVWTLDDLFLLPKARLKYYKKLYGRLLKSTAPGRSDHRLLVGAIDTLDRLLDTLETRSSVNVGNPVSPPAQTPTVLETEDEVVIDLRTQSVIHEQVRQNGSVRTSADAAPGSEGSSTRASSVSGASRERSSRETAMTSVSQISSATPSMPVSELERRLSTKRTLDIFTMKPKVVRLQMNPPTLTFTREMRFSVDVVIRFTPQSTGVEVIHSRGHIFLLSDLFLICERMSPDEHSQSGSDGADMWLCYPPLSGKVLRVFDIPEQPNALKVMVMRKENLILQIESVEVRNFVMAQFKECIEFAGTLPPPSKQPPPPVPSLNGLPRSPSAPLDRNPVMQQSMSAPARHNSTSPPINRSSSPSQLQRNASAGSPSSQPQPPPYQNMDGGMSRLVLSPEVQIQQGAQRVPSMHNPLPGPMYPRSSSAQAFPNGGPPFPNGPAYPNTHPYPNGPPGQQSMPLRSSSFGQQLPPRPAPGQYGPPPNFQQPMHPNHQPFLPNHPGPYGPPPGGLPPGAFPPGVHPPPRSPSEPGFQGALRKSTSTRSLASQYQEQQDQAPPVPAFPGGYPPNGHTFLPRSSSSSSLQAPQPRPLLPSLQFSSRSLSMAEPSFDEPSPPNSPVEETPQQMGPVTSTVSAQMKCKVFLQQQHAQWKSLGSAKLKLYRQDPTNIKQLVVEADNKDKSVLISTIVLTDGVERVGKTGVAIELSDQGRRTGIIYMLQLRNEKSAGGLFDSLLAGSDRAARS</sequence>
<feature type="region of interest" description="Disordered" evidence="1">
    <location>
        <begin position="472"/>
        <end position="555"/>
    </location>
</feature>
<feature type="compositionally biased region" description="Pro residues" evidence="1">
    <location>
        <begin position="635"/>
        <end position="649"/>
    </location>
</feature>
<dbReference type="SUPFAM" id="SSF48065">
    <property type="entry name" value="DBL homology domain (DH-domain)"/>
    <property type="match status" value="1"/>
</dbReference>
<feature type="compositionally biased region" description="Pro residues" evidence="1">
    <location>
        <begin position="473"/>
        <end position="485"/>
    </location>
</feature>
<evidence type="ECO:0000256" key="1">
    <source>
        <dbReference type="SAM" id="MobiDB-lite"/>
    </source>
</evidence>
<feature type="region of interest" description="Disordered" evidence="1">
    <location>
        <begin position="568"/>
        <end position="794"/>
    </location>
</feature>
<dbReference type="SMART" id="SM00325">
    <property type="entry name" value="RhoGEF"/>
    <property type="match status" value="1"/>
</dbReference>
<dbReference type="EMBL" id="LUEZ02000010">
    <property type="protein sequence ID" value="RDB29146.1"/>
    <property type="molecule type" value="Genomic_DNA"/>
</dbReference>
<organism evidence="3 4">
    <name type="scientific">Hypsizygus marmoreus</name>
    <name type="common">White beech mushroom</name>
    <name type="synonym">Agaricus marmoreus</name>
    <dbReference type="NCBI Taxonomy" id="39966"/>
    <lineage>
        <taxon>Eukaryota</taxon>
        <taxon>Fungi</taxon>
        <taxon>Dikarya</taxon>
        <taxon>Basidiomycota</taxon>
        <taxon>Agaricomycotina</taxon>
        <taxon>Agaricomycetes</taxon>
        <taxon>Agaricomycetidae</taxon>
        <taxon>Agaricales</taxon>
        <taxon>Tricholomatineae</taxon>
        <taxon>Lyophyllaceae</taxon>
        <taxon>Hypsizygus</taxon>
    </lineage>
</organism>
<feature type="compositionally biased region" description="Polar residues" evidence="1">
    <location>
        <begin position="618"/>
        <end position="632"/>
    </location>
</feature>
<feature type="compositionally biased region" description="Pro residues" evidence="1">
    <location>
        <begin position="662"/>
        <end position="691"/>
    </location>
</feature>
<feature type="region of interest" description="Disordered" evidence="1">
    <location>
        <begin position="1"/>
        <end position="38"/>
    </location>
</feature>
<reference evidence="3" key="1">
    <citation type="submission" date="2018-04" db="EMBL/GenBank/DDBJ databases">
        <title>Whole genome sequencing of Hypsizygus marmoreus.</title>
        <authorList>
            <person name="Choi I.-G."/>
            <person name="Min B."/>
            <person name="Kim J.-G."/>
            <person name="Kim S."/>
            <person name="Oh Y.-L."/>
            <person name="Kong W.-S."/>
            <person name="Park H."/>
            <person name="Jeong J."/>
            <person name="Song E.-S."/>
        </authorList>
    </citation>
    <scope>NUCLEOTIDE SEQUENCE [LARGE SCALE GENOMIC DNA]</scope>
    <source>
        <strain evidence="3">51987-8</strain>
    </source>
</reference>
<feature type="compositionally biased region" description="Polar residues" evidence="1">
    <location>
        <begin position="303"/>
        <end position="318"/>
    </location>
</feature>
<dbReference type="InParanoid" id="A0A369KDY9"/>